<reference evidence="7 8" key="1">
    <citation type="journal article" date="2019" name="Sci. Rep.">
        <title>Nanopore sequencing improves the draft genome of the human pathogenic amoeba Naegleria fowleri.</title>
        <authorList>
            <person name="Liechti N."/>
            <person name="Schurch N."/>
            <person name="Bruggmann R."/>
            <person name="Wittwer M."/>
        </authorList>
    </citation>
    <scope>NUCLEOTIDE SEQUENCE [LARGE SCALE GENOMIC DNA]</scope>
    <source>
        <strain evidence="7 8">ATCC 30894</strain>
    </source>
</reference>
<comment type="similarity">
    <text evidence="2">Belongs to the metallo-beta-lactamase superfamily.</text>
</comment>
<dbReference type="EMBL" id="VFQX01000002">
    <property type="protein sequence ID" value="KAF0984552.1"/>
    <property type="molecule type" value="Genomic_DNA"/>
</dbReference>
<dbReference type="InterPro" id="IPR001279">
    <property type="entry name" value="Metallo-B-lactamas"/>
</dbReference>
<dbReference type="VEuPathDB" id="AmoebaDB:FDP41_000451"/>
<evidence type="ECO:0000256" key="1">
    <source>
        <dbReference type="ARBA" id="ARBA00001947"/>
    </source>
</evidence>
<keyword evidence="8" id="KW-1185">Reference proteome</keyword>
<accession>A0A6A5CBW6</accession>
<evidence type="ECO:0000256" key="2">
    <source>
        <dbReference type="ARBA" id="ARBA00007749"/>
    </source>
</evidence>
<comment type="cofactor">
    <cofactor evidence="1">
        <name>Zn(2+)</name>
        <dbReference type="ChEBI" id="CHEBI:29105"/>
    </cofactor>
</comment>
<dbReference type="VEuPathDB" id="AmoebaDB:NfTy_001240"/>
<proteinExistence type="inferred from homology"/>
<dbReference type="CDD" id="cd07730">
    <property type="entry name" value="metallo-hydrolase-like_MBL-fold"/>
    <property type="match status" value="1"/>
</dbReference>
<keyword evidence="3" id="KW-0479">Metal-binding</keyword>
<keyword evidence="5" id="KW-0862">Zinc</keyword>
<dbReference type="SMART" id="SM00849">
    <property type="entry name" value="Lactamase_B"/>
    <property type="match status" value="1"/>
</dbReference>
<keyword evidence="4" id="KW-0378">Hydrolase</keyword>
<dbReference type="VEuPathDB" id="AmoebaDB:NF0006110"/>
<evidence type="ECO:0000256" key="4">
    <source>
        <dbReference type="ARBA" id="ARBA00022801"/>
    </source>
</evidence>
<evidence type="ECO:0000259" key="6">
    <source>
        <dbReference type="SMART" id="SM00849"/>
    </source>
</evidence>
<comment type="caution">
    <text evidence="7">The sequence shown here is derived from an EMBL/GenBank/DDBJ whole genome shotgun (WGS) entry which is preliminary data.</text>
</comment>
<dbReference type="GO" id="GO:0016787">
    <property type="term" value="F:hydrolase activity"/>
    <property type="evidence" value="ECO:0007669"/>
    <property type="project" value="UniProtKB-KW"/>
</dbReference>
<dbReference type="Pfam" id="PF00753">
    <property type="entry name" value="Lactamase_B"/>
    <property type="match status" value="1"/>
</dbReference>
<dbReference type="OMA" id="IIPSHCW"/>
<dbReference type="InterPro" id="IPR051013">
    <property type="entry name" value="MBL_superfamily_lactonases"/>
</dbReference>
<dbReference type="PANTHER" id="PTHR42978">
    <property type="entry name" value="QUORUM-QUENCHING LACTONASE YTNP-RELATED-RELATED"/>
    <property type="match status" value="1"/>
</dbReference>
<dbReference type="GeneID" id="68107669"/>
<sequence length="310" mass="35744">MITSTKILCSGYCTHSNHITDSSISYWNSEIIKFPSLFVLIQHSKFGNILFDTGYSSRFHMETELMPYLLYGKLTPVFLKEDESAKEILKVQFGILPEQVNYIIISHFHADHISGLRDFPNAKFVFSKEGFKYLKERKQSCCCRDLRCCINGFIPNLLPEDFEKRSIQVSETQFSHHENIIPCFKTFDLFGDGSLFIVDLPGHCKGHLGCYFTVSTEGFNNKENYKHESVKGTFLLVGDAAWSSNAIINASPPHLVTKFLVQYDWNAYCHTLQTLHKLWKEEKNLKIIPSHCWNVYEEYCGGNIYKVSKL</sequence>
<evidence type="ECO:0000256" key="3">
    <source>
        <dbReference type="ARBA" id="ARBA00022723"/>
    </source>
</evidence>
<evidence type="ECO:0000313" key="7">
    <source>
        <dbReference type="EMBL" id="KAF0984552.1"/>
    </source>
</evidence>
<dbReference type="GO" id="GO:0046872">
    <property type="term" value="F:metal ion binding"/>
    <property type="evidence" value="ECO:0007669"/>
    <property type="project" value="UniProtKB-KW"/>
</dbReference>
<dbReference type="OrthoDB" id="10250730at2759"/>
<evidence type="ECO:0000313" key="8">
    <source>
        <dbReference type="Proteomes" id="UP000444721"/>
    </source>
</evidence>
<dbReference type="AlphaFoldDB" id="A0A6A5CBW6"/>
<dbReference type="RefSeq" id="XP_044569265.1">
    <property type="nucleotide sequence ID" value="XM_044707932.1"/>
</dbReference>
<evidence type="ECO:0000256" key="5">
    <source>
        <dbReference type="ARBA" id="ARBA00022833"/>
    </source>
</evidence>
<protein>
    <recommendedName>
        <fullName evidence="6">Metallo-beta-lactamase domain-containing protein</fullName>
    </recommendedName>
</protein>
<dbReference type="Proteomes" id="UP000444721">
    <property type="component" value="Unassembled WGS sequence"/>
</dbReference>
<dbReference type="SUPFAM" id="SSF56281">
    <property type="entry name" value="Metallo-hydrolase/oxidoreductase"/>
    <property type="match status" value="1"/>
</dbReference>
<organism evidence="7 8">
    <name type="scientific">Naegleria fowleri</name>
    <name type="common">Brain eating amoeba</name>
    <dbReference type="NCBI Taxonomy" id="5763"/>
    <lineage>
        <taxon>Eukaryota</taxon>
        <taxon>Discoba</taxon>
        <taxon>Heterolobosea</taxon>
        <taxon>Tetramitia</taxon>
        <taxon>Eutetramitia</taxon>
        <taxon>Vahlkampfiidae</taxon>
        <taxon>Naegleria</taxon>
    </lineage>
</organism>
<feature type="domain" description="Metallo-beta-lactamase" evidence="6">
    <location>
        <begin position="35"/>
        <end position="291"/>
    </location>
</feature>
<gene>
    <name evidence="7" type="ORF">FDP41_000451</name>
</gene>
<dbReference type="Gene3D" id="3.60.15.10">
    <property type="entry name" value="Ribonuclease Z/Hydroxyacylglutathione hydrolase-like"/>
    <property type="match status" value="1"/>
</dbReference>
<dbReference type="InterPro" id="IPR036866">
    <property type="entry name" value="RibonucZ/Hydroxyglut_hydro"/>
</dbReference>
<name>A0A6A5CBW6_NAEFO</name>
<dbReference type="PANTHER" id="PTHR42978:SF2">
    <property type="entry name" value="102 KBASES UNSTABLE REGION: FROM 1 TO 119443"/>
    <property type="match status" value="1"/>
</dbReference>